<keyword evidence="4" id="KW-1185">Reference proteome</keyword>
<proteinExistence type="predicted"/>
<comment type="caution">
    <text evidence="3">The sequence shown here is derived from an EMBL/GenBank/DDBJ whole genome shotgun (WGS) entry which is preliminary data.</text>
</comment>
<evidence type="ECO:0000256" key="1">
    <source>
        <dbReference type="SAM" id="MobiDB-lite"/>
    </source>
</evidence>
<dbReference type="RefSeq" id="WP_182705450.1">
    <property type="nucleotide sequence ID" value="NZ_JACJII010000001.1"/>
</dbReference>
<feature type="transmembrane region" description="Helical" evidence="2">
    <location>
        <begin position="12"/>
        <end position="35"/>
    </location>
</feature>
<organism evidence="3 4">
    <name type="scientific">Thermomonospora cellulosilytica</name>
    <dbReference type="NCBI Taxonomy" id="1411118"/>
    <lineage>
        <taxon>Bacteria</taxon>
        <taxon>Bacillati</taxon>
        <taxon>Actinomycetota</taxon>
        <taxon>Actinomycetes</taxon>
        <taxon>Streptosporangiales</taxon>
        <taxon>Thermomonosporaceae</taxon>
        <taxon>Thermomonospora</taxon>
    </lineage>
</organism>
<evidence type="ECO:0000256" key="2">
    <source>
        <dbReference type="SAM" id="Phobius"/>
    </source>
</evidence>
<dbReference type="Proteomes" id="UP000539313">
    <property type="component" value="Unassembled WGS sequence"/>
</dbReference>
<feature type="region of interest" description="Disordered" evidence="1">
    <location>
        <begin position="59"/>
        <end position="81"/>
    </location>
</feature>
<keyword evidence="2" id="KW-0812">Transmembrane</keyword>
<accession>A0A7W3R808</accession>
<dbReference type="AlphaFoldDB" id="A0A7W3R808"/>
<name>A0A7W3R808_9ACTN</name>
<keyword evidence="2" id="KW-1133">Transmembrane helix</keyword>
<dbReference type="EMBL" id="JACJII010000001">
    <property type="protein sequence ID" value="MBA9003778.1"/>
    <property type="molecule type" value="Genomic_DNA"/>
</dbReference>
<evidence type="ECO:0000313" key="4">
    <source>
        <dbReference type="Proteomes" id="UP000539313"/>
    </source>
</evidence>
<evidence type="ECO:0000313" key="3">
    <source>
        <dbReference type="EMBL" id="MBA9003778.1"/>
    </source>
</evidence>
<protein>
    <submittedName>
        <fullName evidence="3">Uncharacterized protein</fullName>
    </submittedName>
</protein>
<feature type="compositionally biased region" description="Low complexity" evidence="1">
    <location>
        <begin position="59"/>
        <end position="70"/>
    </location>
</feature>
<sequence length="81" mass="8897">MDDLHTAHALWVLTVCAVVGVIAAGNVTCVISRIVDALTPLLIRIVQLEREQLDAMEKQVVQDGQGAQAQPNEDWKARHLN</sequence>
<keyword evidence="2" id="KW-0472">Membrane</keyword>
<gene>
    <name evidence="3" type="ORF">HNR21_002660</name>
</gene>
<reference evidence="3 4" key="1">
    <citation type="submission" date="2020-08" db="EMBL/GenBank/DDBJ databases">
        <title>Sequencing the genomes of 1000 actinobacteria strains.</title>
        <authorList>
            <person name="Klenk H.-P."/>
        </authorList>
    </citation>
    <scope>NUCLEOTIDE SEQUENCE [LARGE SCALE GENOMIC DNA]</scope>
    <source>
        <strain evidence="3 4">DSM 45823</strain>
    </source>
</reference>